<keyword evidence="4" id="KW-0808">Transferase</keyword>
<evidence type="ECO:0000313" key="5">
    <source>
        <dbReference type="Proteomes" id="UP000225706"/>
    </source>
</evidence>
<evidence type="ECO:0000256" key="1">
    <source>
        <dbReference type="ARBA" id="ARBA00022737"/>
    </source>
</evidence>
<dbReference type="SUPFAM" id="SSF48403">
    <property type="entry name" value="Ankyrin repeat"/>
    <property type="match status" value="1"/>
</dbReference>
<dbReference type="EMBL" id="LSMT01000080">
    <property type="protein sequence ID" value="PFX28603.1"/>
    <property type="molecule type" value="Genomic_DNA"/>
</dbReference>
<dbReference type="InterPro" id="IPR036770">
    <property type="entry name" value="Ankyrin_rpt-contain_sf"/>
</dbReference>
<keyword evidence="1" id="KW-0677">Repeat</keyword>
<evidence type="ECO:0000256" key="2">
    <source>
        <dbReference type="ARBA" id="ARBA00023043"/>
    </source>
</evidence>
<keyword evidence="5" id="KW-1185">Reference proteome</keyword>
<reference evidence="5" key="1">
    <citation type="journal article" date="2017" name="bioRxiv">
        <title>Comparative analysis of the genomes of Stylophora pistillata and Acropora digitifera provides evidence for extensive differences between species of corals.</title>
        <authorList>
            <person name="Voolstra C.R."/>
            <person name="Li Y."/>
            <person name="Liew Y.J."/>
            <person name="Baumgarten S."/>
            <person name="Zoccola D."/>
            <person name="Flot J.-F."/>
            <person name="Tambutte S."/>
            <person name="Allemand D."/>
            <person name="Aranda M."/>
        </authorList>
    </citation>
    <scope>NUCLEOTIDE SEQUENCE [LARGE SCALE GENOMIC DNA]</scope>
</reference>
<keyword evidence="2 3" id="KW-0040">ANK repeat</keyword>
<dbReference type="Proteomes" id="UP000225706">
    <property type="component" value="Unassembled WGS sequence"/>
</dbReference>
<dbReference type="AlphaFoldDB" id="A0A2B4SHP8"/>
<dbReference type="PROSITE" id="PS50088">
    <property type="entry name" value="ANK_REPEAT"/>
    <property type="match status" value="2"/>
</dbReference>
<organism evidence="4 5">
    <name type="scientific">Stylophora pistillata</name>
    <name type="common">Smooth cauliflower coral</name>
    <dbReference type="NCBI Taxonomy" id="50429"/>
    <lineage>
        <taxon>Eukaryota</taxon>
        <taxon>Metazoa</taxon>
        <taxon>Cnidaria</taxon>
        <taxon>Anthozoa</taxon>
        <taxon>Hexacorallia</taxon>
        <taxon>Scleractinia</taxon>
        <taxon>Astrocoeniina</taxon>
        <taxon>Pocilloporidae</taxon>
        <taxon>Stylophora</taxon>
    </lineage>
</organism>
<name>A0A2B4SHP8_STYPI</name>
<accession>A0A2B4SHP8</accession>
<evidence type="ECO:0000313" key="4">
    <source>
        <dbReference type="EMBL" id="PFX28603.1"/>
    </source>
</evidence>
<dbReference type="Gene3D" id="1.25.40.20">
    <property type="entry name" value="Ankyrin repeat-containing domain"/>
    <property type="match status" value="1"/>
</dbReference>
<dbReference type="PROSITE" id="PS50297">
    <property type="entry name" value="ANK_REP_REGION"/>
    <property type="match status" value="2"/>
</dbReference>
<proteinExistence type="predicted"/>
<feature type="repeat" description="ANK" evidence="3">
    <location>
        <begin position="171"/>
        <end position="203"/>
    </location>
</feature>
<dbReference type="Pfam" id="PF12796">
    <property type="entry name" value="Ank_2"/>
    <property type="match status" value="1"/>
</dbReference>
<dbReference type="OrthoDB" id="194358at2759"/>
<dbReference type="GO" id="GO:0016301">
    <property type="term" value="F:kinase activity"/>
    <property type="evidence" value="ECO:0007669"/>
    <property type="project" value="UniProtKB-KW"/>
</dbReference>
<feature type="repeat" description="ANK" evidence="3">
    <location>
        <begin position="137"/>
        <end position="169"/>
    </location>
</feature>
<protein>
    <submittedName>
        <fullName evidence="4">Serine/threonine-protein kinase TNNI3K</fullName>
    </submittedName>
</protein>
<gene>
    <name evidence="4" type="primary">Tnni3k</name>
    <name evidence="4" type="ORF">AWC38_SpisGene6680</name>
</gene>
<dbReference type="InterPro" id="IPR002110">
    <property type="entry name" value="Ankyrin_rpt"/>
</dbReference>
<dbReference type="PANTHER" id="PTHR24198:SF165">
    <property type="entry name" value="ANKYRIN REPEAT-CONTAINING PROTEIN-RELATED"/>
    <property type="match status" value="1"/>
</dbReference>
<dbReference type="PANTHER" id="PTHR24198">
    <property type="entry name" value="ANKYRIN REPEAT AND PROTEIN KINASE DOMAIN-CONTAINING PROTEIN"/>
    <property type="match status" value="1"/>
</dbReference>
<keyword evidence="4" id="KW-0418">Kinase</keyword>
<comment type="caution">
    <text evidence="4">The sequence shown here is derived from an EMBL/GenBank/DDBJ whole genome shotgun (WGS) entry which is preliminary data.</text>
</comment>
<dbReference type="SMART" id="SM00248">
    <property type="entry name" value="ANK"/>
    <property type="match status" value="3"/>
</dbReference>
<sequence>MANCWKNEPSLKSLSRKAFLHVDSRSGFNRLQAAVFHDDSDTVWKAQCYLENHVQHMIFQKTGNQANVFPGKTALEILFALQEKGEGNFEKEKKYKEYVEKIDTLNELHLCRGSDDAEKAVEIFLNDGVEIDIPAKSNRTPLMWANTSSSGKFIKTLIDIGADVNAQRPDDNVTPLIVVAHFNNYGATNILLNHGAQVNIEDNFGEQPLHDGAKEGFFNVSKRLIDS</sequence>
<evidence type="ECO:0000256" key="3">
    <source>
        <dbReference type="PROSITE-ProRule" id="PRU00023"/>
    </source>
</evidence>